<dbReference type="OrthoDB" id="4530823at2"/>
<dbReference type="AlphaFoldDB" id="A0A386ZIW8"/>
<feature type="domain" description="HTH cro/C1-type" evidence="1">
    <location>
        <begin position="15"/>
        <end position="70"/>
    </location>
</feature>
<dbReference type="GO" id="GO:0003677">
    <property type="term" value="F:DNA binding"/>
    <property type="evidence" value="ECO:0007669"/>
    <property type="project" value="InterPro"/>
</dbReference>
<dbReference type="PROSITE" id="PS50943">
    <property type="entry name" value="HTH_CROC1"/>
    <property type="match status" value="1"/>
</dbReference>
<dbReference type="CDD" id="cd00093">
    <property type="entry name" value="HTH_XRE"/>
    <property type="match status" value="1"/>
</dbReference>
<dbReference type="InterPro" id="IPR043917">
    <property type="entry name" value="DUF5753"/>
</dbReference>
<organism evidence="2 3">
    <name type="scientific">Nocardia yunnanensis</name>
    <dbReference type="NCBI Taxonomy" id="2382165"/>
    <lineage>
        <taxon>Bacteria</taxon>
        <taxon>Bacillati</taxon>
        <taxon>Actinomycetota</taxon>
        <taxon>Actinomycetes</taxon>
        <taxon>Mycobacteriales</taxon>
        <taxon>Nocardiaceae</taxon>
        <taxon>Nocardia</taxon>
    </lineage>
</organism>
<dbReference type="Pfam" id="PF19054">
    <property type="entry name" value="DUF5753"/>
    <property type="match status" value="1"/>
</dbReference>
<dbReference type="SUPFAM" id="SSF47413">
    <property type="entry name" value="lambda repressor-like DNA-binding domains"/>
    <property type="match status" value="1"/>
</dbReference>
<protein>
    <submittedName>
        <fullName evidence="2">XRE family transcriptional regulator</fullName>
    </submittedName>
</protein>
<dbReference type="Proteomes" id="UP000267164">
    <property type="component" value="Chromosome"/>
</dbReference>
<accession>A0A386ZIW8</accession>
<dbReference type="Pfam" id="PF13560">
    <property type="entry name" value="HTH_31"/>
    <property type="match status" value="1"/>
</dbReference>
<keyword evidence="3" id="KW-1185">Reference proteome</keyword>
<dbReference type="InterPro" id="IPR010982">
    <property type="entry name" value="Lambda_DNA-bd_dom_sf"/>
</dbReference>
<gene>
    <name evidence="2" type="ORF">D7D52_29735</name>
</gene>
<dbReference type="RefSeq" id="WP_120741647.1">
    <property type="nucleotide sequence ID" value="NZ_CP032568.1"/>
</dbReference>
<evidence type="ECO:0000313" key="2">
    <source>
        <dbReference type="EMBL" id="AYF77310.1"/>
    </source>
</evidence>
<name>A0A386ZIW8_9NOCA</name>
<dbReference type="SMART" id="SM00530">
    <property type="entry name" value="HTH_XRE"/>
    <property type="match status" value="1"/>
</dbReference>
<evidence type="ECO:0000259" key="1">
    <source>
        <dbReference type="PROSITE" id="PS50943"/>
    </source>
</evidence>
<proteinExistence type="predicted"/>
<dbReference type="EMBL" id="CP032568">
    <property type="protein sequence ID" value="AYF77310.1"/>
    <property type="molecule type" value="Genomic_DNA"/>
</dbReference>
<sequence>MNGATVSRRALGRFLRQIREEAGKTALAAGLEIEVSRQTLLRMEDGLATKIATSQLRDLLEYYGASEEIRAQALSLWDEVREQAKSAQQQGKAKGFWRPYADQYEAHFPHYLRLETTAHRITVHQTMLVPGLLQTSDYRRGVIRIDGPDLSAVDLERRIELTTRRQARLEEQGFQLDCLLSEAVLRHRPASAPAMAAQLSWLAEVGHRPNIRIRVVPFDAGAHRGLTAQSFTMLEFPKLQNGFVDPPVVYVEGAHGVGGVYHERDDVVRLYGRTILALTEVALTEQETRDLVTQYAKEYAA</sequence>
<reference evidence="2 3" key="1">
    <citation type="submission" date="2018-09" db="EMBL/GenBank/DDBJ databases">
        <title>Nocardia yunnanensis sp. nov., an actinomycete isolated from a soil sample.</title>
        <authorList>
            <person name="Zhang J."/>
        </authorList>
    </citation>
    <scope>NUCLEOTIDE SEQUENCE [LARGE SCALE GENOMIC DNA]</scope>
    <source>
        <strain evidence="2 3">CFHS0054</strain>
    </source>
</reference>
<evidence type="ECO:0000313" key="3">
    <source>
        <dbReference type="Proteomes" id="UP000267164"/>
    </source>
</evidence>
<dbReference type="InterPro" id="IPR001387">
    <property type="entry name" value="Cro/C1-type_HTH"/>
</dbReference>
<dbReference type="KEGG" id="nyu:D7D52_29735"/>